<proteinExistence type="predicted"/>
<keyword evidence="3" id="KW-1185">Reference proteome</keyword>
<evidence type="ECO:0000256" key="1">
    <source>
        <dbReference type="SAM" id="MobiDB-lite"/>
    </source>
</evidence>
<reference evidence="2 3" key="1">
    <citation type="submission" date="2023-11" db="EMBL/GenBank/DDBJ databases">
        <title>Halocaridina rubra genome assembly.</title>
        <authorList>
            <person name="Smith C."/>
        </authorList>
    </citation>
    <scope>NUCLEOTIDE SEQUENCE [LARGE SCALE GENOMIC DNA]</scope>
    <source>
        <strain evidence="2">EP-1</strain>
        <tissue evidence="2">Whole</tissue>
    </source>
</reference>
<feature type="region of interest" description="Disordered" evidence="1">
    <location>
        <begin position="1"/>
        <end position="20"/>
    </location>
</feature>
<dbReference type="AlphaFoldDB" id="A0AAN8WH68"/>
<protein>
    <submittedName>
        <fullName evidence="2">Uncharacterized protein</fullName>
    </submittedName>
</protein>
<evidence type="ECO:0000313" key="2">
    <source>
        <dbReference type="EMBL" id="KAK7065941.1"/>
    </source>
</evidence>
<dbReference type="EMBL" id="JAXCGZ010019609">
    <property type="protein sequence ID" value="KAK7065941.1"/>
    <property type="molecule type" value="Genomic_DNA"/>
</dbReference>
<evidence type="ECO:0000313" key="3">
    <source>
        <dbReference type="Proteomes" id="UP001381693"/>
    </source>
</evidence>
<gene>
    <name evidence="2" type="ORF">SK128_024496</name>
</gene>
<organism evidence="2 3">
    <name type="scientific">Halocaridina rubra</name>
    <name type="common">Hawaiian red shrimp</name>
    <dbReference type="NCBI Taxonomy" id="373956"/>
    <lineage>
        <taxon>Eukaryota</taxon>
        <taxon>Metazoa</taxon>
        <taxon>Ecdysozoa</taxon>
        <taxon>Arthropoda</taxon>
        <taxon>Crustacea</taxon>
        <taxon>Multicrustacea</taxon>
        <taxon>Malacostraca</taxon>
        <taxon>Eumalacostraca</taxon>
        <taxon>Eucarida</taxon>
        <taxon>Decapoda</taxon>
        <taxon>Pleocyemata</taxon>
        <taxon>Caridea</taxon>
        <taxon>Atyoidea</taxon>
        <taxon>Atyidae</taxon>
        <taxon>Halocaridina</taxon>
    </lineage>
</organism>
<sequence>MLTRTRYSVAKRHDKNSPSKYTKQVPRKLFLRSPNPQQQFMPTMCRSARIYGSVAHPHKGFVSLHNKNEPILCHFTRKSEKLLKNYITVSIKFWHRTIFFSLLVCCTSGTLDYTNKRKYVQPSAEE</sequence>
<dbReference type="Proteomes" id="UP001381693">
    <property type="component" value="Unassembled WGS sequence"/>
</dbReference>
<accession>A0AAN8WH68</accession>
<name>A0AAN8WH68_HALRR</name>
<comment type="caution">
    <text evidence="2">The sequence shown here is derived from an EMBL/GenBank/DDBJ whole genome shotgun (WGS) entry which is preliminary data.</text>
</comment>